<gene>
    <name evidence="2" type="ORF">FKW77_002410</name>
</gene>
<keyword evidence="3" id="KW-1185">Reference proteome</keyword>
<proteinExistence type="predicted"/>
<accession>A0A517LNG9</accession>
<evidence type="ECO:0008006" key="4">
    <source>
        <dbReference type="Google" id="ProtNLM"/>
    </source>
</evidence>
<dbReference type="Proteomes" id="UP000316270">
    <property type="component" value="Chromosome 17"/>
</dbReference>
<organism evidence="2 3">
    <name type="scientific">Venturia effusa</name>
    <dbReference type="NCBI Taxonomy" id="50376"/>
    <lineage>
        <taxon>Eukaryota</taxon>
        <taxon>Fungi</taxon>
        <taxon>Dikarya</taxon>
        <taxon>Ascomycota</taxon>
        <taxon>Pezizomycotina</taxon>
        <taxon>Dothideomycetes</taxon>
        <taxon>Pleosporomycetidae</taxon>
        <taxon>Venturiales</taxon>
        <taxon>Venturiaceae</taxon>
        <taxon>Venturia</taxon>
    </lineage>
</organism>
<dbReference type="EMBL" id="CP042201">
    <property type="protein sequence ID" value="QDS77188.1"/>
    <property type="molecule type" value="Genomic_DNA"/>
</dbReference>
<feature type="region of interest" description="Disordered" evidence="1">
    <location>
        <begin position="1"/>
        <end position="90"/>
    </location>
</feature>
<evidence type="ECO:0000313" key="3">
    <source>
        <dbReference type="Proteomes" id="UP000316270"/>
    </source>
</evidence>
<protein>
    <recommendedName>
        <fullName evidence="4">BTB domain-containing protein</fullName>
    </recommendedName>
</protein>
<evidence type="ECO:0000256" key="1">
    <source>
        <dbReference type="SAM" id="MobiDB-lite"/>
    </source>
</evidence>
<feature type="compositionally biased region" description="Basic and acidic residues" evidence="1">
    <location>
        <begin position="11"/>
        <end position="20"/>
    </location>
</feature>
<reference evidence="2 3" key="1">
    <citation type="submission" date="2019-07" db="EMBL/GenBank/DDBJ databases">
        <title>Finished genome of Venturia effusa.</title>
        <authorList>
            <person name="Young C.A."/>
            <person name="Cox M.P."/>
            <person name="Ganley A.R.D."/>
            <person name="David W.J."/>
        </authorList>
    </citation>
    <scope>NUCLEOTIDE SEQUENCE [LARGE SCALE GENOMIC DNA]</scope>
    <source>
        <strain evidence="3">albino</strain>
    </source>
</reference>
<dbReference type="AlphaFoldDB" id="A0A517LNG9"/>
<feature type="compositionally biased region" description="Acidic residues" evidence="1">
    <location>
        <begin position="540"/>
        <end position="562"/>
    </location>
</feature>
<dbReference type="OrthoDB" id="5326346at2759"/>
<feature type="region of interest" description="Disordered" evidence="1">
    <location>
        <begin position="528"/>
        <end position="562"/>
    </location>
</feature>
<dbReference type="STRING" id="50376.A0A517LNG9"/>
<sequence>MPPYELGLSPERLDQAELSKKMKSSSWKSSPAPGATIANTNEVAQNKDERQGTHFGTPDRSAVSKRSQSFTRPSGHAASPAANAEEDAPLSTDISMLPVVTATSSGNASDNMNMTIIKKEHSDEDEASLPQVVDLNASEDDEESQLPSIDDETLSYLDPNGDLKLRLRIEDKEHVFVVSSARMQYASRVWGTLIQELPPALSGGMREMSLLMDNGNAILILINIAHGRFRNVDHYQPVDLIHDLASICEQYECSELVMPHVASWINVAFPLISEAELLKWIRTSWVFGCELIFGACLKYIVLNSYFVGQEEGDRELHVNEKAIYGYLPAGIQKPTLENIILCRSSLLEQLTQECDAASRFSTWENYGSCRDHVCSTWSFGCFSRQMQILEKNLGVPVSKMNEAAMSATKFAGNLLSLEAEPFPTVKSHTCKFDDFKYRISRVLYDVDLGVSLGHKDHFESLLFTKYSQVVGSAYSAIGLLPLDFEHFSGEEADERFRPGITPFEPPEEYLPYDDAAFEAEENDMFPANIGVGEDRMDLDSTGEDDNDGFDDNVSDLEEEEDE</sequence>
<name>A0A517LNG9_9PEZI</name>
<evidence type="ECO:0000313" key="2">
    <source>
        <dbReference type="EMBL" id="QDS77188.1"/>
    </source>
</evidence>